<keyword evidence="3" id="KW-0645">Protease</keyword>
<evidence type="ECO:0000256" key="14">
    <source>
        <dbReference type="ARBA" id="ARBA00075285"/>
    </source>
</evidence>
<dbReference type="SUPFAM" id="SSF53187">
    <property type="entry name" value="Zn-dependent exopeptidases"/>
    <property type="match status" value="1"/>
</dbReference>
<comment type="catalytic activity">
    <reaction evidence="9">
        <text>Hydrolysis of dipeptides, preferentially hydrophobic dipeptides including prolyl amino acids.</text>
        <dbReference type="EC" id="3.4.13.18"/>
    </reaction>
</comment>
<dbReference type="InterPro" id="IPR001160">
    <property type="entry name" value="Peptidase_M20C"/>
</dbReference>
<evidence type="ECO:0000256" key="5">
    <source>
        <dbReference type="ARBA" id="ARBA00022801"/>
    </source>
</evidence>
<evidence type="ECO:0000313" key="19">
    <source>
        <dbReference type="EMBL" id="TGE35757.1"/>
    </source>
</evidence>
<evidence type="ECO:0000256" key="4">
    <source>
        <dbReference type="ARBA" id="ARBA00022723"/>
    </source>
</evidence>
<evidence type="ECO:0000256" key="12">
    <source>
        <dbReference type="ARBA" id="ARBA00061423"/>
    </source>
</evidence>
<keyword evidence="20" id="KW-1185">Reference proteome</keyword>
<evidence type="ECO:0000256" key="6">
    <source>
        <dbReference type="ARBA" id="ARBA00022833"/>
    </source>
</evidence>
<dbReference type="EC" id="3.4.13.18" evidence="10"/>
<comment type="cofactor">
    <cofactor evidence="1">
        <name>Co(2+)</name>
        <dbReference type="ChEBI" id="CHEBI:48828"/>
    </cofactor>
</comment>
<dbReference type="AlphaFoldDB" id="A0A4Z0R188"/>
<evidence type="ECO:0000256" key="13">
    <source>
        <dbReference type="ARBA" id="ARBA00071271"/>
    </source>
</evidence>
<dbReference type="OrthoDB" id="9773892at2"/>
<sequence>MSVLNKLSPKEVFAFFEELSSIPRTSGNEKQVSDYLVDFAKKRDLEVFQDEALNVIIKKGGTKGYEESEPVIIQGHMDMVGEKISGSKHDFLKDPIKLRIDDDFIYATDTTLGADDGIAVAYGLAILNALELKHPPIELLITTNEETGMNGASTLTAEHLSGKTMLNIDAEEEGIFLVSCAGGLTSYVTFKPDYEDLSGMVMEVSVTELKGGHSGMEIIKQRGNAIKLLGRVLNRLNEQIEIRLVTLRGGAKHNAIAREAYATIAFTKENAAQASEIIKAMDSIFKDENRVEDPKVKVEIKKASGDKMMVHKSSNNIINYILTVPDGIQRMSSDIAGLVESSLNLGVLEDKGGKIEFTHAVRSSVKSHKAEIAEIISALGDLTGAIVNNTGDYPEWQYEEGSKIRKTAMYSYKALFQKEPEISAIHAGLECGLLKKILPDTDMISFGPNLFDVHTPEEHMSISSAARTYQFLTTLLENLK</sequence>
<evidence type="ECO:0000256" key="7">
    <source>
        <dbReference type="ARBA" id="ARBA00023049"/>
    </source>
</evidence>
<evidence type="ECO:0000256" key="10">
    <source>
        <dbReference type="ARBA" id="ARBA00038976"/>
    </source>
</evidence>
<keyword evidence="4" id="KW-0479">Metal-binding</keyword>
<keyword evidence="7" id="KW-0482">Metalloprotease</keyword>
<proteinExistence type="inferred from homology"/>
<dbReference type="FunFam" id="3.40.630.10:FF:000015">
    <property type="entry name" value="Aminoacyl-histidine dipeptidase PepD"/>
    <property type="match status" value="1"/>
</dbReference>
<keyword evidence="8" id="KW-0170">Cobalt</keyword>
<dbReference type="InterPro" id="IPR002933">
    <property type="entry name" value="Peptidase_M20"/>
</dbReference>
<dbReference type="NCBIfam" id="TIGR01893">
    <property type="entry name" value="aa-his-dipept"/>
    <property type="match status" value="1"/>
</dbReference>
<protein>
    <recommendedName>
        <fullName evidence="13">Cytosol non-specific dipeptidase</fullName>
        <ecNumber evidence="10">3.4.13.18</ecNumber>
    </recommendedName>
    <alternativeName>
        <fullName evidence="16">Aminoacyl-histidine dipeptidase</fullName>
    </alternativeName>
    <alternativeName>
        <fullName evidence="15">Beta-alanyl-histidine dipeptidase</fullName>
    </alternativeName>
    <alternativeName>
        <fullName evidence="14">Carnosinase</fullName>
    </alternativeName>
    <alternativeName>
        <fullName evidence="11">Peptidase D</fullName>
    </alternativeName>
    <alternativeName>
        <fullName evidence="17">Xaa-His dipeptidase</fullName>
    </alternativeName>
</protein>
<dbReference type="InterPro" id="IPR011650">
    <property type="entry name" value="Peptidase_M20_dimer"/>
</dbReference>
<evidence type="ECO:0000256" key="17">
    <source>
        <dbReference type="ARBA" id="ARBA00078074"/>
    </source>
</evidence>
<comment type="similarity">
    <text evidence="12">Belongs to the peptidase M20C family.</text>
</comment>
<dbReference type="GO" id="GO:0005829">
    <property type="term" value="C:cytosol"/>
    <property type="evidence" value="ECO:0007669"/>
    <property type="project" value="TreeGrafter"/>
</dbReference>
<dbReference type="FunFam" id="3.40.630.10:FF:000072">
    <property type="entry name" value="Aminoacyl-histidine dipeptidase"/>
    <property type="match status" value="1"/>
</dbReference>
<dbReference type="Proteomes" id="UP000298460">
    <property type="component" value="Unassembled WGS sequence"/>
</dbReference>
<dbReference type="GO" id="GO:0046872">
    <property type="term" value="F:metal ion binding"/>
    <property type="evidence" value="ECO:0007669"/>
    <property type="project" value="UniProtKB-KW"/>
</dbReference>
<dbReference type="PIRSF" id="PIRSF016599">
    <property type="entry name" value="Xaa-His_dipept"/>
    <property type="match status" value="1"/>
</dbReference>
<evidence type="ECO:0000256" key="2">
    <source>
        <dbReference type="ARBA" id="ARBA00001947"/>
    </source>
</evidence>
<evidence type="ECO:0000259" key="18">
    <source>
        <dbReference type="Pfam" id="PF07687"/>
    </source>
</evidence>
<accession>A0A4Z0R188</accession>
<keyword evidence="6" id="KW-0862">Zinc</keyword>
<dbReference type="Pfam" id="PF01546">
    <property type="entry name" value="Peptidase_M20"/>
    <property type="match status" value="1"/>
</dbReference>
<evidence type="ECO:0000256" key="9">
    <source>
        <dbReference type="ARBA" id="ARBA00036421"/>
    </source>
</evidence>
<comment type="caution">
    <text evidence="19">The sequence shown here is derived from an EMBL/GenBank/DDBJ whole genome shotgun (WGS) entry which is preliminary data.</text>
</comment>
<keyword evidence="5" id="KW-0378">Hydrolase</keyword>
<dbReference type="RefSeq" id="WP_135551267.1">
    <property type="nucleotide sequence ID" value="NZ_SPQQ01000011.1"/>
</dbReference>
<dbReference type="PANTHER" id="PTHR43501:SF1">
    <property type="entry name" value="CYTOSOL NON-SPECIFIC DIPEPTIDASE"/>
    <property type="match status" value="1"/>
</dbReference>
<comment type="cofactor">
    <cofactor evidence="2">
        <name>Zn(2+)</name>
        <dbReference type="ChEBI" id="CHEBI:29105"/>
    </cofactor>
</comment>
<dbReference type="GO" id="GO:0070573">
    <property type="term" value="F:metallodipeptidase activity"/>
    <property type="evidence" value="ECO:0007669"/>
    <property type="project" value="TreeGrafter"/>
</dbReference>
<dbReference type="EMBL" id="SPQQ01000011">
    <property type="protein sequence ID" value="TGE35757.1"/>
    <property type="molecule type" value="Genomic_DNA"/>
</dbReference>
<evidence type="ECO:0000256" key="1">
    <source>
        <dbReference type="ARBA" id="ARBA00001941"/>
    </source>
</evidence>
<gene>
    <name evidence="19" type="ORF">E4K67_23635</name>
</gene>
<feature type="domain" description="Peptidase M20 dimerisation" evidence="18">
    <location>
        <begin position="209"/>
        <end position="290"/>
    </location>
</feature>
<evidence type="ECO:0000256" key="8">
    <source>
        <dbReference type="ARBA" id="ARBA00023285"/>
    </source>
</evidence>
<evidence type="ECO:0000256" key="11">
    <source>
        <dbReference type="ARBA" id="ARBA00044252"/>
    </source>
</evidence>
<organism evidence="19 20">
    <name type="scientific">Desulfosporosinus fructosivorans</name>
    <dbReference type="NCBI Taxonomy" id="2018669"/>
    <lineage>
        <taxon>Bacteria</taxon>
        <taxon>Bacillati</taxon>
        <taxon>Bacillota</taxon>
        <taxon>Clostridia</taxon>
        <taxon>Eubacteriales</taxon>
        <taxon>Desulfitobacteriaceae</taxon>
        <taxon>Desulfosporosinus</taxon>
    </lineage>
</organism>
<dbReference type="GO" id="GO:0006508">
    <property type="term" value="P:proteolysis"/>
    <property type="evidence" value="ECO:0007669"/>
    <property type="project" value="UniProtKB-KW"/>
</dbReference>
<dbReference type="CDD" id="cd03890">
    <property type="entry name" value="M20_pepD"/>
    <property type="match status" value="1"/>
</dbReference>
<evidence type="ECO:0000256" key="3">
    <source>
        <dbReference type="ARBA" id="ARBA00022670"/>
    </source>
</evidence>
<dbReference type="PANTHER" id="PTHR43501">
    <property type="entry name" value="CYTOSOL NON-SPECIFIC DIPEPTIDASE"/>
    <property type="match status" value="1"/>
</dbReference>
<name>A0A4Z0R188_9FIRM</name>
<dbReference type="Pfam" id="PF07687">
    <property type="entry name" value="M20_dimer"/>
    <property type="match status" value="1"/>
</dbReference>
<reference evidence="19 20" key="1">
    <citation type="submission" date="2019-03" db="EMBL/GenBank/DDBJ databases">
        <title>Draft Genome Sequence of Desulfosporosinus fructosivorans Strain 63.6F, Isolated from Marine Sediment in the Baltic Sea.</title>
        <authorList>
            <person name="Hausmann B."/>
            <person name="Vandieken V."/>
            <person name="Pjevac P."/>
            <person name="Schreck K."/>
            <person name="Herbold C.W."/>
            <person name="Loy A."/>
        </authorList>
    </citation>
    <scope>NUCLEOTIDE SEQUENCE [LARGE SCALE GENOMIC DNA]</scope>
    <source>
        <strain evidence="19 20">63.6F</strain>
    </source>
</reference>
<dbReference type="Gene3D" id="3.40.630.10">
    <property type="entry name" value="Zn peptidases"/>
    <property type="match status" value="2"/>
</dbReference>
<dbReference type="PRINTS" id="PR00934">
    <property type="entry name" value="XHISDIPTASE"/>
</dbReference>
<evidence type="ECO:0000256" key="15">
    <source>
        <dbReference type="ARBA" id="ARBA00076004"/>
    </source>
</evidence>
<evidence type="ECO:0000313" key="20">
    <source>
        <dbReference type="Proteomes" id="UP000298460"/>
    </source>
</evidence>
<evidence type="ECO:0000256" key="16">
    <source>
        <dbReference type="ARBA" id="ARBA00077688"/>
    </source>
</evidence>